<feature type="compositionally biased region" description="Basic residues" evidence="8">
    <location>
        <begin position="510"/>
        <end position="519"/>
    </location>
</feature>
<dbReference type="Gene3D" id="3.30.230.10">
    <property type="match status" value="1"/>
</dbReference>
<evidence type="ECO:0000256" key="6">
    <source>
        <dbReference type="ARBA" id="ARBA00022840"/>
    </source>
</evidence>
<evidence type="ECO:0000256" key="5">
    <source>
        <dbReference type="ARBA" id="ARBA00022777"/>
    </source>
</evidence>
<dbReference type="GO" id="GO:0010142">
    <property type="term" value="P:farnesyl diphosphate biosynthetic process, mevalonate pathway"/>
    <property type="evidence" value="ECO:0007669"/>
    <property type="project" value="TreeGrafter"/>
</dbReference>
<feature type="region of interest" description="Disordered" evidence="8">
    <location>
        <begin position="462"/>
        <end position="531"/>
    </location>
</feature>
<dbReference type="SUPFAM" id="SSF54211">
    <property type="entry name" value="Ribosomal protein S5 domain 2-like"/>
    <property type="match status" value="1"/>
</dbReference>
<feature type="coiled-coil region" evidence="7">
    <location>
        <begin position="726"/>
        <end position="753"/>
    </location>
</feature>
<dbReference type="InterPro" id="IPR014721">
    <property type="entry name" value="Ribsml_uS5_D2-typ_fold_subgr"/>
</dbReference>
<dbReference type="GO" id="GO:0005524">
    <property type="term" value="F:ATP binding"/>
    <property type="evidence" value="ECO:0007669"/>
    <property type="project" value="UniProtKB-KW"/>
</dbReference>
<keyword evidence="4" id="KW-0547">Nucleotide-binding</keyword>
<dbReference type="GO" id="GO:0004631">
    <property type="term" value="F:phosphomevalonate kinase activity"/>
    <property type="evidence" value="ECO:0007669"/>
    <property type="project" value="UniProtKB-EC"/>
</dbReference>
<name>A0A9P6M8W1_9FUNG</name>
<comment type="caution">
    <text evidence="10">The sequence shown here is derived from an EMBL/GenBank/DDBJ whole genome shotgun (WGS) entry which is preliminary data.</text>
</comment>
<gene>
    <name evidence="10" type="primary">ERG8</name>
    <name evidence="10" type="ORF">BGZ65_004482</name>
</gene>
<dbReference type="EMBL" id="JAAAHW010003763">
    <property type="protein sequence ID" value="KAF9980961.1"/>
    <property type="molecule type" value="Genomic_DNA"/>
</dbReference>
<evidence type="ECO:0000259" key="9">
    <source>
        <dbReference type="Pfam" id="PF00288"/>
    </source>
</evidence>
<evidence type="ECO:0000256" key="4">
    <source>
        <dbReference type="ARBA" id="ARBA00022741"/>
    </source>
</evidence>
<dbReference type="PANTHER" id="PTHR31814">
    <property type="match status" value="1"/>
</dbReference>
<dbReference type="PANTHER" id="PTHR31814:SF2">
    <property type="entry name" value="PHOSPHOMEVALONATE KINASE"/>
    <property type="match status" value="1"/>
</dbReference>
<dbReference type="OrthoDB" id="10262935at2759"/>
<keyword evidence="7" id="KW-0175">Coiled coil</keyword>
<keyword evidence="3" id="KW-0808">Transferase</keyword>
<evidence type="ECO:0000256" key="8">
    <source>
        <dbReference type="SAM" id="MobiDB-lite"/>
    </source>
</evidence>
<feature type="compositionally biased region" description="Gly residues" evidence="8">
    <location>
        <begin position="675"/>
        <end position="690"/>
    </location>
</feature>
<evidence type="ECO:0000256" key="3">
    <source>
        <dbReference type="ARBA" id="ARBA00022679"/>
    </source>
</evidence>
<feature type="region of interest" description="Disordered" evidence="8">
    <location>
        <begin position="655"/>
        <end position="699"/>
    </location>
</feature>
<feature type="compositionally biased region" description="Pro residues" evidence="8">
    <location>
        <begin position="485"/>
        <end position="501"/>
    </location>
</feature>
<keyword evidence="5 10" id="KW-0418">Kinase</keyword>
<protein>
    <recommendedName>
        <fullName evidence="2">phosphomevalonate kinase</fullName>
        <ecNumber evidence="2">2.7.4.2</ecNumber>
    </recommendedName>
</protein>
<evidence type="ECO:0000313" key="11">
    <source>
        <dbReference type="Proteomes" id="UP000749646"/>
    </source>
</evidence>
<comment type="pathway">
    <text evidence="1">Isoprenoid biosynthesis; isopentenyl diphosphate biosynthesis via mevalonate pathway; isopentenyl diphosphate from (R)-mevalonate: step 2/3.</text>
</comment>
<dbReference type="Pfam" id="PF00288">
    <property type="entry name" value="GHMP_kinases_N"/>
    <property type="match status" value="1"/>
</dbReference>
<dbReference type="GO" id="GO:0006696">
    <property type="term" value="P:ergosterol biosynthetic process"/>
    <property type="evidence" value="ECO:0007669"/>
    <property type="project" value="TreeGrafter"/>
</dbReference>
<dbReference type="EC" id="2.7.4.2" evidence="2"/>
<feature type="non-terminal residue" evidence="10">
    <location>
        <position position="791"/>
    </location>
</feature>
<keyword evidence="11" id="KW-1185">Reference proteome</keyword>
<accession>A0A9P6M8W1</accession>
<dbReference type="GO" id="GO:0019287">
    <property type="term" value="P:isopentenyl diphosphate biosynthetic process, mevalonate pathway"/>
    <property type="evidence" value="ECO:0007669"/>
    <property type="project" value="TreeGrafter"/>
</dbReference>
<dbReference type="InterPro" id="IPR020568">
    <property type="entry name" value="Ribosomal_Su5_D2-typ_SF"/>
</dbReference>
<reference evidence="10" key="1">
    <citation type="journal article" date="2020" name="Fungal Divers.">
        <title>Resolving the Mortierellaceae phylogeny through synthesis of multi-gene phylogenetics and phylogenomics.</title>
        <authorList>
            <person name="Vandepol N."/>
            <person name="Liber J."/>
            <person name="Desiro A."/>
            <person name="Na H."/>
            <person name="Kennedy M."/>
            <person name="Barry K."/>
            <person name="Grigoriev I.V."/>
            <person name="Miller A.N."/>
            <person name="O'Donnell K."/>
            <person name="Stajich J.E."/>
            <person name="Bonito G."/>
        </authorList>
    </citation>
    <scope>NUCLEOTIDE SEQUENCE</scope>
    <source>
        <strain evidence="10">MES-2147</strain>
    </source>
</reference>
<dbReference type="GO" id="GO:0005777">
    <property type="term" value="C:peroxisome"/>
    <property type="evidence" value="ECO:0007669"/>
    <property type="project" value="TreeGrafter"/>
</dbReference>
<keyword evidence="6" id="KW-0067">ATP-binding</keyword>
<feature type="compositionally biased region" description="Basic residues" evidence="8">
    <location>
        <begin position="661"/>
        <end position="671"/>
    </location>
</feature>
<dbReference type="InterPro" id="IPR035102">
    <property type="entry name" value="Phosphomevalonate_kinase"/>
</dbReference>
<evidence type="ECO:0000313" key="10">
    <source>
        <dbReference type="EMBL" id="KAF9980961.1"/>
    </source>
</evidence>
<feature type="domain" description="GHMP kinase N-terminal" evidence="9">
    <location>
        <begin position="171"/>
        <end position="237"/>
    </location>
</feature>
<dbReference type="Proteomes" id="UP000749646">
    <property type="component" value="Unassembled WGS sequence"/>
</dbReference>
<evidence type="ECO:0000256" key="2">
    <source>
        <dbReference type="ARBA" id="ARBA00012958"/>
    </source>
</evidence>
<dbReference type="AlphaFoldDB" id="A0A9P6M8W1"/>
<sequence length="791" mass="85745">MSTNNTTIVSAPGKVLLAGGYLVLDPAFSGLVIATDARFYTLIRPRSHSHTSSDDSYTITVRSPQFENATWNYHVNINDKDIQLNPSEEDQSKNTFVELALVYSLAIVGQLMPSEKIIQKLKTGLEIVIAGNNDFYSQRQELKTRGLQLNTESLKQIPLFSSTHTTLSKVNKTGLGSSAALITSLVSAVFIHFGICNLQQSNPTTDVQLLHNVAQFVHCLAQGKVGSGFDVSSAVWGSHTYRRFSPEILQDVMHHDARNDIPTLLKVLDPTQTTWDNVVTPFQLAPRLHLMLADIDAGSHTPTLVSNVLKWRKNLPEEANALWTRLGTSNDKVVELLKKLDQTAKKDPISYDAAIEKASVIPASEWAAPSDAATDLLVQIYGEFSIVRGYLREMSRLSQVPVEPEEQTRLLDACLTVPGVLMAGVPGDKSKKSVETVWSGFKDMSVGPLLCKQSAEGGLLVELGTGHGDDKAFSEQTSTSAAQPLPSPQVLPPAAPQPPGDGSPAATFRPGRRLIKRKRGGDGGDDDDEEALNEDAVKSACRDKLTEMLRGKIRAATAKRLYQDEATRDNFLKGELDSAKQSYLGRPTLPRQLLTRAVDIRAGPASPVANMEKAKKKLGTSSDNLKRWKEVVNSDIDMVWEEQLEAREKEMETKAVEAAKKRAAAKGKGRAKNGNGDGGGGGGAGDGGGDGDGDGSGKELRTCTATLKQIMRADLRESQSDGETGYQKVLSLLERKQKEITNIEEEVSILVQKAVLTIASGKVYGDAGLAPTTSDSLDIRRLLPDDFVIPT</sequence>
<proteinExistence type="predicted"/>
<evidence type="ECO:0000256" key="7">
    <source>
        <dbReference type="SAM" id="Coils"/>
    </source>
</evidence>
<organism evidence="10 11">
    <name type="scientific">Modicella reniformis</name>
    <dbReference type="NCBI Taxonomy" id="1440133"/>
    <lineage>
        <taxon>Eukaryota</taxon>
        <taxon>Fungi</taxon>
        <taxon>Fungi incertae sedis</taxon>
        <taxon>Mucoromycota</taxon>
        <taxon>Mortierellomycotina</taxon>
        <taxon>Mortierellomycetes</taxon>
        <taxon>Mortierellales</taxon>
        <taxon>Mortierellaceae</taxon>
        <taxon>Modicella</taxon>
    </lineage>
</organism>
<dbReference type="InterPro" id="IPR006204">
    <property type="entry name" value="GHMP_kinase_N_dom"/>
</dbReference>
<evidence type="ECO:0000256" key="1">
    <source>
        <dbReference type="ARBA" id="ARBA00005017"/>
    </source>
</evidence>